<dbReference type="SUPFAM" id="SSF56112">
    <property type="entry name" value="Protein kinase-like (PK-like)"/>
    <property type="match status" value="1"/>
</dbReference>
<dbReference type="InterPro" id="IPR051177">
    <property type="entry name" value="CIK-Related_Protein"/>
</dbReference>
<dbReference type="Gene3D" id="1.25.10.10">
    <property type="entry name" value="Leucine-rich Repeat Variant"/>
    <property type="match status" value="1"/>
</dbReference>
<feature type="compositionally biased region" description="Low complexity" evidence="1">
    <location>
        <begin position="892"/>
        <end position="907"/>
    </location>
</feature>
<gene>
    <name evidence="3" type="ORF">LTR62_008340</name>
</gene>
<sequence>MFSKALSSFTSNITGNYVLSAQPTSTAGPWRIFDAKRKATGKAASIFVFDPKTLVAQGGSLGGRGGGTASLKRAHEEVAERLRREASSLARLRHPSILELQEPVEETRNGGLMFATEAVTASLAGLLQEKDELERGLGAGRGSRYVVEDPTDGTRRRRELEIDELEIQKGLLQLGKGLEFLHESAGLVHANLTPDAILINAKGDWKISGLSFCGSHESTTSATANTMPPINLHEVLIHDPRLPKSVQLNLDFTSPDFVLDNHLTASADIFSLGLIILALYNTPHTSPLSTSNSLSTYKRLFATSSTIPTQNNNFLLPTTKPLPPRLAQELLPRLITRRPAQRLTAREFQEASYFDNILVSTIRFLDALPAKTTAEKTAFLRGLPRILAQFPKSVLERKVLPALLEEMKDRELLALILGNVFAMVRIMPTGKRAFGTLVVPRLREIFVGGLGNTSGRAGKGEAVERDLSKEAGLMVLLENMPVVVENCGGKEFKEDVLPILLLALDSPTHGLVDVALGTLGTVLPVLDFSTIKHELFPAIAAVFAKTSSLAIKIKGLEAFYVLCGGSPNNDGVEDGEDGLNGIGVTDKKRANDASSSAILDKFTIQEKIVPLLKGIKTKEPGVMMAALKVFGRVGEVADTEFLAMDVLPVLWNMSLGPLLDLQQFQGFMGLIKRIGGRIERERVEQLRQMGGNGSAGVGTKRGAKASQVGMSMNGLQNGGEEEQDFESLVSGRAQGKGQAGGDDLMDGWNTAPAVGNRTTSSTLQTSANNVPRFSWQSSAVPAGAAVSTPSTQARRPQNGVAALTGLRPTSTLQPQSRTITPDLGSFAALTPASQFSAPLQPSLAGGGTTVNLPMRAQQRQQPLSPTYPQNTGGGDGGIDWSAATHNNGSNWAAQRPAPAPTAAMKTPGFALPPPPMSPGAANNFQRPLGTGTGGIGVSNSNAGVQPKSGLDRYESLL</sequence>
<evidence type="ECO:0000313" key="3">
    <source>
        <dbReference type="EMBL" id="KAK5108384.1"/>
    </source>
</evidence>
<dbReference type="Pfam" id="PF00069">
    <property type="entry name" value="Pkinase"/>
    <property type="match status" value="1"/>
</dbReference>
<dbReference type="AlphaFoldDB" id="A0AAN7YCN4"/>
<dbReference type="CDD" id="cd14011">
    <property type="entry name" value="PK_SCY1_like"/>
    <property type="match status" value="1"/>
</dbReference>
<feature type="domain" description="Protein kinase" evidence="2">
    <location>
        <begin position="32"/>
        <end position="354"/>
    </location>
</feature>
<dbReference type="InterPro" id="IPR000719">
    <property type="entry name" value="Prot_kinase_dom"/>
</dbReference>
<dbReference type="PANTHER" id="PTHR12984:SF6">
    <property type="entry name" value="SCY1-LIKE PROTEIN 2"/>
    <property type="match status" value="1"/>
</dbReference>
<evidence type="ECO:0000256" key="1">
    <source>
        <dbReference type="SAM" id="MobiDB-lite"/>
    </source>
</evidence>
<protein>
    <recommendedName>
        <fullName evidence="2">Protein kinase domain-containing protein</fullName>
    </recommendedName>
</protein>
<dbReference type="PANTHER" id="PTHR12984">
    <property type="entry name" value="SCY1-RELATED S/T PROTEIN KINASE-LIKE"/>
    <property type="match status" value="1"/>
</dbReference>
<evidence type="ECO:0000313" key="4">
    <source>
        <dbReference type="Proteomes" id="UP001310890"/>
    </source>
</evidence>
<dbReference type="GO" id="GO:0004672">
    <property type="term" value="F:protein kinase activity"/>
    <property type="evidence" value="ECO:0007669"/>
    <property type="project" value="InterPro"/>
</dbReference>
<dbReference type="PROSITE" id="PS50011">
    <property type="entry name" value="PROTEIN_KINASE_DOM"/>
    <property type="match status" value="1"/>
</dbReference>
<reference evidence="3" key="1">
    <citation type="submission" date="2023-08" db="EMBL/GenBank/DDBJ databases">
        <title>Black Yeasts Isolated from many extreme environments.</title>
        <authorList>
            <person name="Coleine C."/>
            <person name="Stajich J.E."/>
            <person name="Selbmann L."/>
        </authorList>
    </citation>
    <scope>NUCLEOTIDE SEQUENCE</scope>
    <source>
        <strain evidence="3">CCFEE 5401</strain>
    </source>
</reference>
<dbReference type="Gene3D" id="1.10.510.10">
    <property type="entry name" value="Transferase(Phosphotransferase) domain 1"/>
    <property type="match status" value="1"/>
</dbReference>
<dbReference type="Gene3D" id="3.30.200.20">
    <property type="entry name" value="Phosphorylase Kinase, domain 1"/>
    <property type="match status" value="1"/>
</dbReference>
<dbReference type="InterPro" id="IPR016024">
    <property type="entry name" value="ARM-type_fold"/>
</dbReference>
<evidence type="ECO:0000259" key="2">
    <source>
        <dbReference type="PROSITE" id="PS50011"/>
    </source>
</evidence>
<feature type="region of interest" description="Disordered" evidence="1">
    <location>
        <begin position="857"/>
        <end position="957"/>
    </location>
</feature>
<feature type="compositionally biased region" description="Polar residues" evidence="1">
    <location>
        <begin position="857"/>
        <end position="870"/>
    </location>
</feature>
<dbReference type="Proteomes" id="UP001310890">
    <property type="component" value="Unassembled WGS sequence"/>
</dbReference>
<dbReference type="GO" id="GO:0005524">
    <property type="term" value="F:ATP binding"/>
    <property type="evidence" value="ECO:0007669"/>
    <property type="project" value="InterPro"/>
</dbReference>
<dbReference type="InterPro" id="IPR011989">
    <property type="entry name" value="ARM-like"/>
</dbReference>
<accession>A0AAN7YCN4</accession>
<dbReference type="EMBL" id="JAVRRL010000087">
    <property type="protein sequence ID" value="KAK5108384.1"/>
    <property type="molecule type" value="Genomic_DNA"/>
</dbReference>
<organism evidence="3 4">
    <name type="scientific">Meristemomyces frigidus</name>
    <dbReference type="NCBI Taxonomy" id="1508187"/>
    <lineage>
        <taxon>Eukaryota</taxon>
        <taxon>Fungi</taxon>
        <taxon>Dikarya</taxon>
        <taxon>Ascomycota</taxon>
        <taxon>Pezizomycotina</taxon>
        <taxon>Dothideomycetes</taxon>
        <taxon>Dothideomycetidae</taxon>
        <taxon>Mycosphaerellales</taxon>
        <taxon>Teratosphaeriaceae</taxon>
        <taxon>Meristemomyces</taxon>
    </lineage>
</organism>
<comment type="caution">
    <text evidence="3">The sequence shown here is derived from an EMBL/GenBank/DDBJ whole genome shotgun (WGS) entry which is preliminary data.</text>
</comment>
<dbReference type="SUPFAM" id="SSF48371">
    <property type="entry name" value="ARM repeat"/>
    <property type="match status" value="1"/>
</dbReference>
<proteinExistence type="predicted"/>
<dbReference type="SMART" id="SM00220">
    <property type="entry name" value="S_TKc"/>
    <property type="match status" value="1"/>
</dbReference>
<dbReference type="InterPro" id="IPR011009">
    <property type="entry name" value="Kinase-like_dom_sf"/>
</dbReference>
<name>A0AAN7YCN4_9PEZI</name>